<organism evidence="1 2">
    <name type="scientific">Dreissena polymorpha</name>
    <name type="common">Zebra mussel</name>
    <name type="synonym">Mytilus polymorpha</name>
    <dbReference type="NCBI Taxonomy" id="45954"/>
    <lineage>
        <taxon>Eukaryota</taxon>
        <taxon>Metazoa</taxon>
        <taxon>Spiralia</taxon>
        <taxon>Lophotrochozoa</taxon>
        <taxon>Mollusca</taxon>
        <taxon>Bivalvia</taxon>
        <taxon>Autobranchia</taxon>
        <taxon>Heteroconchia</taxon>
        <taxon>Euheterodonta</taxon>
        <taxon>Imparidentia</taxon>
        <taxon>Neoheterodontei</taxon>
        <taxon>Myida</taxon>
        <taxon>Dreissenoidea</taxon>
        <taxon>Dreissenidae</taxon>
        <taxon>Dreissena</taxon>
    </lineage>
</organism>
<keyword evidence="2" id="KW-1185">Reference proteome</keyword>
<gene>
    <name evidence="1" type="ORF">DPMN_088544</name>
</gene>
<accession>A0A9D4KUA0</accession>
<evidence type="ECO:0000313" key="2">
    <source>
        <dbReference type="Proteomes" id="UP000828390"/>
    </source>
</evidence>
<reference evidence="1" key="1">
    <citation type="journal article" date="2019" name="bioRxiv">
        <title>The Genome of the Zebra Mussel, Dreissena polymorpha: A Resource for Invasive Species Research.</title>
        <authorList>
            <person name="McCartney M.A."/>
            <person name="Auch B."/>
            <person name="Kono T."/>
            <person name="Mallez S."/>
            <person name="Zhang Y."/>
            <person name="Obille A."/>
            <person name="Becker A."/>
            <person name="Abrahante J.E."/>
            <person name="Garbe J."/>
            <person name="Badalamenti J.P."/>
            <person name="Herman A."/>
            <person name="Mangelson H."/>
            <person name="Liachko I."/>
            <person name="Sullivan S."/>
            <person name="Sone E.D."/>
            <person name="Koren S."/>
            <person name="Silverstein K.A.T."/>
            <person name="Beckman K.B."/>
            <person name="Gohl D.M."/>
        </authorList>
    </citation>
    <scope>NUCLEOTIDE SEQUENCE</scope>
    <source>
        <strain evidence="1">Duluth1</strain>
        <tissue evidence="1">Whole animal</tissue>
    </source>
</reference>
<dbReference type="Proteomes" id="UP000828390">
    <property type="component" value="Unassembled WGS sequence"/>
</dbReference>
<comment type="caution">
    <text evidence="1">The sequence shown here is derived from an EMBL/GenBank/DDBJ whole genome shotgun (WGS) entry which is preliminary data.</text>
</comment>
<dbReference type="EMBL" id="JAIWYP010000003">
    <property type="protein sequence ID" value="KAH3846245.1"/>
    <property type="molecule type" value="Genomic_DNA"/>
</dbReference>
<reference evidence="1" key="2">
    <citation type="submission" date="2020-11" db="EMBL/GenBank/DDBJ databases">
        <authorList>
            <person name="McCartney M.A."/>
            <person name="Auch B."/>
            <person name="Kono T."/>
            <person name="Mallez S."/>
            <person name="Becker A."/>
            <person name="Gohl D.M."/>
            <person name="Silverstein K.A.T."/>
            <person name="Koren S."/>
            <person name="Bechman K.B."/>
            <person name="Herman A."/>
            <person name="Abrahante J.E."/>
            <person name="Garbe J."/>
        </authorList>
    </citation>
    <scope>NUCLEOTIDE SEQUENCE</scope>
    <source>
        <strain evidence="1">Duluth1</strain>
        <tissue evidence="1">Whole animal</tissue>
    </source>
</reference>
<name>A0A9D4KUA0_DREPO</name>
<evidence type="ECO:0000313" key="1">
    <source>
        <dbReference type="EMBL" id="KAH3846245.1"/>
    </source>
</evidence>
<proteinExistence type="predicted"/>
<sequence>MCGPGARGSRRVSRCWNWTWRRYKARWTSISLGYTRRRSRCSSQLPGVTMWTKPRRTCSTSMPCAQNWRIVNLHLTLSTKRSKLFYKTLHQKIAKKWKTPSRNLVLSTQECMG</sequence>
<dbReference type="AlphaFoldDB" id="A0A9D4KUA0"/>
<protein>
    <submittedName>
        <fullName evidence="1">Uncharacterized protein</fullName>
    </submittedName>
</protein>